<dbReference type="Gene3D" id="3.40.50.1110">
    <property type="entry name" value="SGNH hydrolase"/>
    <property type="match status" value="1"/>
</dbReference>
<feature type="domain" description="SGNH hydrolase-type esterase" evidence="2">
    <location>
        <begin position="40"/>
        <end position="209"/>
    </location>
</feature>
<accession>A0A1E3RL42</accession>
<dbReference type="InterPro" id="IPR013830">
    <property type="entry name" value="SGNH_hydro"/>
</dbReference>
<dbReference type="PANTHER" id="PTHR43784">
    <property type="entry name" value="GDSL-LIKE LIPASE/ACYLHYDROLASE, PUTATIVE (AFU_ORTHOLOGUE AFUA_2G00820)-RELATED"/>
    <property type="match status" value="1"/>
</dbReference>
<dbReference type="SUPFAM" id="SSF52266">
    <property type="entry name" value="SGNH hydrolase"/>
    <property type="match status" value="1"/>
</dbReference>
<sequence length="228" mass="24126">MCLTAVLAFAVVTVLAGAQRTPVQHRDVVALQYTVNRIAVIGDSYTTGGELGGLGASGWPAQAWRMLAAQGIATSADVGAEGGAGYGVRGNGGSLFEDLTARTVKPDDRLVVFFGSRNDQHVDPTQFTILVYGTFQLARRLAPSADFLVIGPPWPTADVPGTVVRIRDTLRYQARLAGATFIDPIALGWFVGKPELIGSDGVHPTDAGHTYMAEKIAPLIGAQLPRRI</sequence>
<name>A0A1E3RL42_MYCFV</name>
<dbReference type="OrthoDB" id="8215557at2"/>
<gene>
    <name evidence="3" type="ORF">BHQ18_10545</name>
</gene>
<dbReference type="Pfam" id="PF13472">
    <property type="entry name" value="Lipase_GDSL_2"/>
    <property type="match status" value="1"/>
</dbReference>
<dbReference type="InterPro" id="IPR036514">
    <property type="entry name" value="SGNH_hydro_sf"/>
</dbReference>
<protein>
    <recommendedName>
        <fullName evidence="2">SGNH hydrolase-type esterase domain-containing protein</fullName>
    </recommendedName>
</protein>
<dbReference type="NCBIfam" id="NF045548">
    <property type="entry name" value="GDSL_lipase"/>
    <property type="match status" value="1"/>
</dbReference>
<dbReference type="PANTHER" id="PTHR43784:SF2">
    <property type="entry name" value="GDSL-LIKE LIPASE_ACYLHYDROLASE, PUTATIVE (AFU_ORTHOLOGUE AFUA_2G00820)-RELATED"/>
    <property type="match status" value="1"/>
</dbReference>
<dbReference type="AlphaFoldDB" id="A0A1E3RL42"/>
<dbReference type="EMBL" id="MIHA01000006">
    <property type="protein sequence ID" value="ODQ90579.1"/>
    <property type="molecule type" value="Genomic_DNA"/>
</dbReference>
<dbReference type="STRING" id="1776.BHQ18_10545"/>
<feature type="chain" id="PRO_5039299210" description="SGNH hydrolase-type esterase domain-containing protein" evidence="1">
    <location>
        <begin position="19"/>
        <end position="228"/>
    </location>
</feature>
<keyword evidence="4" id="KW-1185">Reference proteome</keyword>
<dbReference type="Proteomes" id="UP000094053">
    <property type="component" value="Unassembled WGS sequence"/>
</dbReference>
<evidence type="ECO:0000313" key="3">
    <source>
        <dbReference type="EMBL" id="ODQ90579.1"/>
    </source>
</evidence>
<keyword evidence="1" id="KW-0732">Signal</keyword>
<evidence type="ECO:0000313" key="4">
    <source>
        <dbReference type="Proteomes" id="UP000094053"/>
    </source>
</evidence>
<proteinExistence type="predicted"/>
<dbReference type="InterPro" id="IPR053140">
    <property type="entry name" value="GDSL_Rv0518-like"/>
</dbReference>
<evidence type="ECO:0000259" key="2">
    <source>
        <dbReference type="Pfam" id="PF13472"/>
    </source>
</evidence>
<reference evidence="4" key="1">
    <citation type="submission" date="2016-09" db="EMBL/GenBank/DDBJ databases">
        <authorList>
            <person name="Greninger A.L."/>
            <person name="Jerome K.R."/>
            <person name="Mcnair B."/>
            <person name="Wallis C."/>
            <person name="Fang F."/>
        </authorList>
    </citation>
    <scope>NUCLEOTIDE SEQUENCE [LARGE SCALE GENOMIC DNA]</scope>
    <source>
        <strain evidence="4">M6</strain>
    </source>
</reference>
<evidence type="ECO:0000256" key="1">
    <source>
        <dbReference type="SAM" id="SignalP"/>
    </source>
</evidence>
<dbReference type="CDD" id="cd00229">
    <property type="entry name" value="SGNH_hydrolase"/>
    <property type="match status" value="1"/>
</dbReference>
<feature type="signal peptide" evidence="1">
    <location>
        <begin position="1"/>
        <end position="18"/>
    </location>
</feature>
<dbReference type="InterPro" id="IPR054624">
    <property type="entry name" value="GDSL_Rv0518"/>
</dbReference>
<organism evidence="3 4">
    <name type="scientific">Mycolicibacterium flavescens</name>
    <name type="common">Mycobacterium flavescens</name>
    <dbReference type="NCBI Taxonomy" id="1776"/>
    <lineage>
        <taxon>Bacteria</taxon>
        <taxon>Bacillati</taxon>
        <taxon>Actinomycetota</taxon>
        <taxon>Actinomycetes</taxon>
        <taxon>Mycobacteriales</taxon>
        <taxon>Mycobacteriaceae</taxon>
        <taxon>Mycolicibacterium</taxon>
    </lineage>
</organism>
<comment type="caution">
    <text evidence="3">The sequence shown here is derived from an EMBL/GenBank/DDBJ whole genome shotgun (WGS) entry which is preliminary data.</text>
</comment>